<evidence type="ECO:0000313" key="1">
    <source>
        <dbReference type="EMBL" id="MDQ2067025.1"/>
    </source>
</evidence>
<dbReference type="RefSeq" id="WP_306680738.1">
    <property type="nucleotide sequence ID" value="NZ_JAVDBT010000010.1"/>
</dbReference>
<dbReference type="EMBL" id="JAVDBT010000010">
    <property type="protein sequence ID" value="MDQ2067025.1"/>
    <property type="molecule type" value="Genomic_DNA"/>
</dbReference>
<dbReference type="Proteomes" id="UP001239680">
    <property type="component" value="Unassembled WGS sequence"/>
</dbReference>
<sequence length="93" mass="9894">MSPLVFTLPERISVTEENDLLPFLRDNADTAVEIAAGQLRRLDAPLLQCLLAAAFDRKRRGVAFDLTGLSADHAAQLAAFGVGADSLSNLGTL</sequence>
<comment type="caution">
    <text evidence="1">The sequence shown here is derived from an EMBL/GenBank/DDBJ whole genome shotgun (WGS) entry which is preliminary data.</text>
</comment>
<gene>
    <name evidence="1" type="ORF">Q9295_11610</name>
</gene>
<proteinExistence type="predicted"/>
<protein>
    <submittedName>
        <fullName evidence="1">STAS domain-containing protein</fullName>
    </submittedName>
</protein>
<organism evidence="1 2">
    <name type="scientific">Pseudogemmobacter lacusdianii</name>
    <dbReference type="NCBI Taxonomy" id="3069608"/>
    <lineage>
        <taxon>Bacteria</taxon>
        <taxon>Pseudomonadati</taxon>
        <taxon>Pseudomonadota</taxon>
        <taxon>Alphaproteobacteria</taxon>
        <taxon>Rhodobacterales</taxon>
        <taxon>Paracoccaceae</taxon>
        <taxon>Pseudogemmobacter</taxon>
    </lineage>
</organism>
<keyword evidence="2" id="KW-1185">Reference proteome</keyword>
<accession>A0ABU0VZ44</accession>
<name>A0ABU0VZ44_9RHOB</name>
<reference evidence="1 2" key="1">
    <citation type="submission" date="2023-08" db="EMBL/GenBank/DDBJ databases">
        <title>Characterization of two Paracoccaceae strains isolated from Phycosphere and proposal of Xinfangfangia lacusdiani sp. nov.</title>
        <authorList>
            <person name="Deng Y."/>
            <person name="Zhang Y.Q."/>
        </authorList>
    </citation>
    <scope>NUCLEOTIDE SEQUENCE [LARGE SCALE GENOMIC DNA]</scope>
    <source>
        <strain evidence="1 2">CPCC 101601</strain>
    </source>
</reference>
<evidence type="ECO:0000313" key="2">
    <source>
        <dbReference type="Proteomes" id="UP001239680"/>
    </source>
</evidence>